<accession>A0A5B7GI25</accession>
<evidence type="ECO:0000313" key="1">
    <source>
        <dbReference type="EMBL" id="MPC56897.1"/>
    </source>
</evidence>
<evidence type="ECO:0000313" key="2">
    <source>
        <dbReference type="Proteomes" id="UP000324222"/>
    </source>
</evidence>
<proteinExistence type="predicted"/>
<dbReference type="Proteomes" id="UP000324222">
    <property type="component" value="Unassembled WGS sequence"/>
</dbReference>
<sequence length="135" mass="15053">MFGDLNSNLAVPWRLHSEPRCSPVTSDLSLNLSERIVRVPFSHFVCASLCSASMGTNSGDLPPTWPLPAQQVVLVGVRTMLVAARMEVDQVQYLRIVKNGRSEEYDKANGCKKITSCEMEGQSPRVFKRQDERGK</sequence>
<reference evidence="1 2" key="1">
    <citation type="submission" date="2019-05" db="EMBL/GenBank/DDBJ databases">
        <title>Another draft genome of Portunus trituberculatus and its Hox gene families provides insights of decapod evolution.</title>
        <authorList>
            <person name="Jeong J.-H."/>
            <person name="Song I."/>
            <person name="Kim S."/>
            <person name="Choi T."/>
            <person name="Kim D."/>
            <person name="Ryu S."/>
            <person name="Kim W."/>
        </authorList>
    </citation>
    <scope>NUCLEOTIDE SEQUENCE [LARGE SCALE GENOMIC DNA]</scope>
    <source>
        <tissue evidence="1">Muscle</tissue>
    </source>
</reference>
<organism evidence="1 2">
    <name type="scientific">Portunus trituberculatus</name>
    <name type="common">Swimming crab</name>
    <name type="synonym">Neptunus trituberculatus</name>
    <dbReference type="NCBI Taxonomy" id="210409"/>
    <lineage>
        <taxon>Eukaryota</taxon>
        <taxon>Metazoa</taxon>
        <taxon>Ecdysozoa</taxon>
        <taxon>Arthropoda</taxon>
        <taxon>Crustacea</taxon>
        <taxon>Multicrustacea</taxon>
        <taxon>Malacostraca</taxon>
        <taxon>Eumalacostraca</taxon>
        <taxon>Eucarida</taxon>
        <taxon>Decapoda</taxon>
        <taxon>Pleocyemata</taxon>
        <taxon>Brachyura</taxon>
        <taxon>Eubrachyura</taxon>
        <taxon>Portunoidea</taxon>
        <taxon>Portunidae</taxon>
        <taxon>Portuninae</taxon>
        <taxon>Portunus</taxon>
    </lineage>
</organism>
<protein>
    <submittedName>
        <fullName evidence="1">Uncharacterized protein</fullName>
    </submittedName>
</protein>
<dbReference type="AlphaFoldDB" id="A0A5B7GI25"/>
<gene>
    <name evidence="1" type="ORF">E2C01_050862</name>
</gene>
<name>A0A5B7GI25_PORTR</name>
<comment type="caution">
    <text evidence="1">The sequence shown here is derived from an EMBL/GenBank/DDBJ whole genome shotgun (WGS) entry which is preliminary data.</text>
</comment>
<keyword evidence="2" id="KW-1185">Reference proteome</keyword>
<dbReference type="EMBL" id="VSRR010014333">
    <property type="protein sequence ID" value="MPC56897.1"/>
    <property type="molecule type" value="Genomic_DNA"/>
</dbReference>